<evidence type="ECO:0000256" key="1">
    <source>
        <dbReference type="ARBA" id="ARBA00001933"/>
    </source>
</evidence>
<dbReference type="GO" id="GO:0004760">
    <property type="term" value="F:L-serine-pyruvate transaminase activity"/>
    <property type="evidence" value="ECO:0007669"/>
    <property type="project" value="TreeGrafter"/>
</dbReference>
<dbReference type="Pfam" id="PF00266">
    <property type="entry name" value="Aminotran_5"/>
    <property type="match status" value="1"/>
</dbReference>
<dbReference type="FunFam" id="3.40.640.10:FF:000027">
    <property type="entry name" value="Serine--pyruvate aminotransferase, mitochondrial"/>
    <property type="match status" value="1"/>
</dbReference>
<keyword evidence="5 6" id="KW-0663">Pyridoxal phosphate</keyword>
<dbReference type="InterPro" id="IPR024169">
    <property type="entry name" value="SP_NH2Trfase/AEP_transaminase"/>
</dbReference>
<dbReference type="GO" id="GO:0008453">
    <property type="term" value="F:alanine-glyoxylate transaminase activity"/>
    <property type="evidence" value="ECO:0007669"/>
    <property type="project" value="UniProtKB-EC"/>
</dbReference>
<dbReference type="CDD" id="cd06451">
    <property type="entry name" value="AGAT_like"/>
    <property type="match status" value="1"/>
</dbReference>
<name>A0AAW0X2I8_CHEQU</name>
<comment type="cofactor">
    <cofactor evidence="1 6 7">
        <name>pyridoxal 5'-phosphate</name>
        <dbReference type="ChEBI" id="CHEBI:597326"/>
    </cofactor>
</comment>
<protein>
    <recommendedName>
        <fullName evidence="6">Alanine--glyoxylate aminotransferase</fullName>
        <ecNumber evidence="6">2.6.1.44</ecNumber>
    </recommendedName>
</protein>
<gene>
    <name evidence="9" type="ORF">OTU49_003940</name>
</gene>
<dbReference type="GO" id="GO:0019265">
    <property type="term" value="P:glycine biosynthetic process, by transamination of glyoxylate"/>
    <property type="evidence" value="ECO:0007669"/>
    <property type="project" value="TreeGrafter"/>
</dbReference>
<dbReference type="Gene3D" id="3.40.640.10">
    <property type="entry name" value="Type I PLP-dependent aspartate aminotransferase-like (Major domain)"/>
    <property type="match status" value="1"/>
</dbReference>
<dbReference type="PIRSF" id="PIRSF000524">
    <property type="entry name" value="SPT"/>
    <property type="match status" value="1"/>
</dbReference>
<sequence length="353" mass="38833">MEVPKPKCLEHPINVPTKLLMGPGPVNMPLRVHNAMMKPMLGHLHPEFTQVMDEVKEGLKYIFQTTAEVVCCVSGTGHAGMEATMCNLLEPNDVILIAQNGIWGERAADMARRHDADVRLIKKPPGDVCSLNELESALLKHRPAVLFLVQGESSTGALQPLEGVGALCRKHGVLLAVDTVASLGGVPFFMDSWEIDVVYTGSQKVISAPPSVAPIAFNDRAMEKVRTRKTPIRSFYLDITWLANYWGCDGLPRKYHHTGPVSSVYALREALSMVSEEGLHALWSRHSSCAQRLYSGLEALGLRLFIADPAKRTPTVTTICIPEGVDWMKVPGGSKWWFGTYCGQSVENWPHGL</sequence>
<feature type="modified residue" description="N6-(pyridoxal phosphate)lysine" evidence="7">
    <location>
        <position position="204"/>
    </location>
</feature>
<comment type="catalytic activity">
    <reaction evidence="6">
        <text>glyoxylate + L-alanine = glycine + pyruvate</text>
        <dbReference type="Rhea" id="RHEA:24248"/>
        <dbReference type="ChEBI" id="CHEBI:15361"/>
        <dbReference type="ChEBI" id="CHEBI:36655"/>
        <dbReference type="ChEBI" id="CHEBI:57305"/>
        <dbReference type="ChEBI" id="CHEBI:57972"/>
        <dbReference type="EC" id="2.6.1.44"/>
    </reaction>
</comment>
<dbReference type="InterPro" id="IPR015422">
    <property type="entry name" value="PyrdxlP-dep_Trfase_small"/>
</dbReference>
<feature type="domain" description="Aminotransferase class V" evidence="8">
    <location>
        <begin position="34"/>
        <end position="327"/>
    </location>
</feature>
<dbReference type="PANTHER" id="PTHR21152">
    <property type="entry name" value="AMINOTRANSFERASE CLASS V"/>
    <property type="match status" value="1"/>
</dbReference>
<dbReference type="GO" id="GO:0005777">
    <property type="term" value="C:peroxisome"/>
    <property type="evidence" value="ECO:0007669"/>
    <property type="project" value="TreeGrafter"/>
</dbReference>
<accession>A0AAW0X2I8</accession>
<dbReference type="InterPro" id="IPR000192">
    <property type="entry name" value="Aminotrans_V_dom"/>
</dbReference>
<keyword evidence="3" id="KW-0032">Aminotransferase</keyword>
<dbReference type="PANTHER" id="PTHR21152:SF40">
    <property type="entry name" value="ALANINE--GLYOXYLATE AMINOTRANSFERASE"/>
    <property type="match status" value="1"/>
</dbReference>
<evidence type="ECO:0000256" key="5">
    <source>
        <dbReference type="ARBA" id="ARBA00022898"/>
    </source>
</evidence>
<evidence type="ECO:0000256" key="2">
    <source>
        <dbReference type="ARBA" id="ARBA00009236"/>
    </source>
</evidence>
<dbReference type="AlphaFoldDB" id="A0AAW0X2I8"/>
<comment type="similarity">
    <text evidence="2 6">Belongs to the class-V pyridoxal-phosphate-dependent aminotransferase family.</text>
</comment>
<comment type="caution">
    <text evidence="9">The sequence shown here is derived from an EMBL/GenBank/DDBJ whole genome shotgun (WGS) entry which is preliminary data.</text>
</comment>
<dbReference type="InterPro" id="IPR015421">
    <property type="entry name" value="PyrdxlP-dep_Trfase_major"/>
</dbReference>
<proteinExistence type="inferred from homology"/>
<evidence type="ECO:0000256" key="7">
    <source>
        <dbReference type="PIRSR" id="PIRSR000524-50"/>
    </source>
</evidence>
<reference evidence="9 10" key="1">
    <citation type="journal article" date="2024" name="BMC Genomics">
        <title>Genome assembly of redclaw crayfish (Cherax quadricarinatus) provides insights into its immune adaptation and hypoxia tolerance.</title>
        <authorList>
            <person name="Liu Z."/>
            <person name="Zheng J."/>
            <person name="Li H."/>
            <person name="Fang K."/>
            <person name="Wang S."/>
            <person name="He J."/>
            <person name="Zhou D."/>
            <person name="Weng S."/>
            <person name="Chi M."/>
            <person name="Gu Z."/>
            <person name="He J."/>
            <person name="Li F."/>
            <person name="Wang M."/>
        </authorList>
    </citation>
    <scope>NUCLEOTIDE SEQUENCE [LARGE SCALE GENOMIC DNA]</scope>
    <source>
        <strain evidence="9">ZL_2023a</strain>
    </source>
</reference>
<evidence type="ECO:0000259" key="8">
    <source>
        <dbReference type="Pfam" id="PF00266"/>
    </source>
</evidence>
<keyword evidence="10" id="KW-1185">Reference proteome</keyword>
<evidence type="ECO:0000313" key="10">
    <source>
        <dbReference type="Proteomes" id="UP001445076"/>
    </source>
</evidence>
<evidence type="ECO:0000256" key="4">
    <source>
        <dbReference type="ARBA" id="ARBA00022679"/>
    </source>
</evidence>
<keyword evidence="4" id="KW-0808">Transferase</keyword>
<dbReference type="InterPro" id="IPR015424">
    <property type="entry name" value="PyrdxlP-dep_Trfase"/>
</dbReference>
<organism evidence="9 10">
    <name type="scientific">Cherax quadricarinatus</name>
    <name type="common">Australian red claw crayfish</name>
    <dbReference type="NCBI Taxonomy" id="27406"/>
    <lineage>
        <taxon>Eukaryota</taxon>
        <taxon>Metazoa</taxon>
        <taxon>Ecdysozoa</taxon>
        <taxon>Arthropoda</taxon>
        <taxon>Crustacea</taxon>
        <taxon>Multicrustacea</taxon>
        <taxon>Malacostraca</taxon>
        <taxon>Eumalacostraca</taxon>
        <taxon>Eucarida</taxon>
        <taxon>Decapoda</taxon>
        <taxon>Pleocyemata</taxon>
        <taxon>Astacidea</taxon>
        <taxon>Parastacoidea</taxon>
        <taxon>Parastacidae</taxon>
        <taxon>Cherax</taxon>
    </lineage>
</organism>
<dbReference type="SUPFAM" id="SSF53383">
    <property type="entry name" value="PLP-dependent transferases"/>
    <property type="match status" value="1"/>
</dbReference>
<dbReference type="EC" id="2.6.1.44" evidence="6"/>
<dbReference type="Gene3D" id="3.90.1150.10">
    <property type="entry name" value="Aspartate Aminotransferase, domain 1"/>
    <property type="match status" value="1"/>
</dbReference>
<evidence type="ECO:0000313" key="9">
    <source>
        <dbReference type="EMBL" id="KAK8738566.1"/>
    </source>
</evidence>
<dbReference type="Proteomes" id="UP001445076">
    <property type="component" value="Unassembled WGS sequence"/>
</dbReference>
<evidence type="ECO:0000256" key="3">
    <source>
        <dbReference type="ARBA" id="ARBA00022576"/>
    </source>
</evidence>
<evidence type="ECO:0000256" key="6">
    <source>
        <dbReference type="PIRNR" id="PIRNR000524"/>
    </source>
</evidence>
<dbReference type="EMBL" id="JARKIK010000039">
    <property type="protein sequence ID" value="KAK8738566.1"/>
    <property type="molecule type" value="Genomic_DNA"/>
</dbReference>